<dbReference type="KEGG" id="thao:NI17_010445"/>
<organism evidence="1 2">
    <name type="scientific">Thermobifida halotolerans</name>
    <dbReference type="NCBI Taxonomy" id="483545"/>
    <lineage>
        <taxon>Bacteria</taxon>
        <taxon>Bacillati</taxon>
        <taxon>Actinomycetota</taxon>
        <taxon>Actinomycetes</taxon>
        <taxon>Streptosporangiales</taxon>
        <taxon>Nocardiopsidaceae</taxon>
        <taxon>Thermobifida</taxon>
    </lineage>
</organism>
<evidence type="ECO:0000313" key="2">
    <source>
        <dbReference type="Proteomes" id="UP000265719"/>
    </source>
</evidence>
<dbReference type="PANTHER" id="PTHR35007:SF1">
    <property type="entry name" value="PILUS ASSEMBLY PROTEIN"/>
    <property type="match status" value="1"/>
</dbReference>
<reference evidence="1" key="1">
    <citation type="submission" date="2020-10" db="EMBL/GenBank/DDBJ databases">
        <title>De novo genome project of the cellulose decomposer Thermobifida halotolerans type strain.</title>
        <authorList>
            <person name="Nagy I."/>
            <person name="Horvath B."/>
            <person name="Kukolya J."/>
            <person name="Nagy I."/>
            <person name="Orsini M."/>
        </authorList>
    </citation>
    <scope>NUCLEOTIDE SEQUENCE</scope>
    <source>
        <strain evidence="1">DSM 44931</strain>
    </source>
</reference>
<dbReference type="EMBL" id="CP063196">
    <property type="protein sequence ID" value="UOE21481.1"/>
    <property type="molecule type" value="Genomic_DNA"/>
</dbReference>
<name>A0A399FYB5_9ACTN</name>
<accession>A0A399FYB5</accession>
<keyword evidence="2" id="KW-1185">Reference proteome</keyword>
<dbReference type="Proteomes" id="UP000265719">
    <property type="component" value="Chromosome"/>
</dbReference>
<dbReference type="PANTHER" id="PTHR35007">
    <property type="entry name" value="INTEGRAL MEMBRANE PROTEIN-RELATED"/>
    <property type="match status" value="1"/>
</dbReference>
<gene>
    <name evidence="1" type="ORF">NI17_010445</name>
</gene>
<sequence length="277" mass="29552">MLMWTIAAGLGLGAGVVCLVAAFLPSRPDLRAALAHTTNPPPRERHRWTWATVARLPYRDLPLDDDPTRHVLRKLAGAALGALLPGTLAALSALATGTVPFAVGGVVVLAGTIAGFVLPDLVVRARARRQRAAMRHAVGAYLMLVALERRAGSAAQQALVRAARVADTCEAFAHIRASLDRAQLDRRPAWEGLHALAARVHVTELRDCADIMAASTDGAAVTDTLLARARGLRGETLNQQRARANEASERMVVPVALLGLCFTALLMYPVLIRLLTL</sequence>
<dbReference type="AlphaFoldDB" id="A0A399FYB5"/>
<dbReference type="RefSeq" id="WP_068693508.1">
    <property type="nucleotide sequence ID" value="NZ_CP063196.1"/>
</dbReference>
<evidence type="ECO:0000313" key="1">
    <source>
        <dbReference type="EMBL" id="UOE21481.1"/>
    </source>
</evidence>
<proteinExistence type="predicted"/>
<dbReference type="OrthoDB" id="5243064at2"/>
<protein>
    <submittedName>
        <fullName evidence="1">Uncharacterized protein</fullName>
    </submittedName>
</protein>